<evidence type="ECO:0000313" key="2">
    <source>
        <dbReference type="RefSeq" id="XP_012934952.1"/>
    </source>
</evidence>
<sequence length="165" mass="17353">MTSDPGRVLTTVFWLDIMNGQRVLASVLADVKLGASLHRLLVVKPCDLGVIFVNLAGESDVIVFRSGGVGEGNGEVCLHLLDSEWSSALFALNPHCVLSAGVEWGVLESECVGLPVHLSDDQVAQGQLLTVLEPGGREVRLGDLALEGHGLALLAGLGLKGYCEL</sequence>
<accession>A0ABM0ZUW7</accession>
<dbReference type="RefSeq" id="XP_012934952.1">
    <property type="nucleotide sequence ID" value="XM_013079498.2"/>
</dbReference>
<name>A0ABM0ZUW7_APLCA</name>
<dbReference type="GeneID" id="106011100"/>
<dbReference type="Proteomes" id="UP000694888">
    <property type="component" value="Unplaced"/>
</dbReference>
<reference evidence="2" key="1">
    <citation type="submission" date="2025-08" db="UniProtKB">
        <authorList>
            <consortium name="RefSeq"/>
        </authorList>
    </citation>
    <scope>IDENTIFICATION</scope>
</reference>
<proteinExistence type="predicted"/>
<organism evidence="1 2">
    <name type="scientific">Aplysia californica</name>
    <name type="common">California sea hare</name>
    <dbReference type="NCBI Taxonomy" id="6500"/>
    <lineage>
        <taxon>Eukaryota</taxon>
        <taxon>Metazoa</taxon>
        <taxon>Spiralia</taxon>
        <taxon>Lophotrochozoa</taxon>
        <taxon>Mollusca</taxon>
        <taxon>Gastropoda</taxon>
        <taxon>Heterobranchia</taxon>
        <taxon>Euthyneura</taxon>
        <taxon>Tectipleura</taxon>
        <taxon>Aplysiida</taxon>
        <taxon>Aplysioidea</taxon>
        <taxon>Aplysiidae</taxon>
        <taxon>Aplysia</taxon>
    </lineage>
</organism>
<evidence type="ECO:0000313" key="1">
    <source>
        <dbReference type="Proteomes" id="UP000694888"/>
    </source>
</evidence>
<gene>
    <name evidence="2" type="primary">LOC106011100</name>
</gene>
<protein>
    <submittedName>
        <fullName evidence="2">Uncharacterized protein LOC106011100</fullName>
    </submittedName>
</protein>
<keyword evidence="1" id="KW-1185">Reference proteome</keyword>